<evidence type="ECO:0000313" key="3">
    <source>
        <dbReference type="Proteomes" id="UP000033710"/>
    </source>
</evidence>
<dbReference type="KEGG" id="ssck:SPSK_09251"/>
<evidence type="ECO:0000313" key="2">
    <source>
        <dbReference type="EMBL" id="KJR84346.1"/>
    </source>
</evidence>
<dbReference type="EMBL" id="AXCR01000007">
    <property type="protein sequence ID" value="KJR84346.1"/>
    <property type="molecule type" value="Genomic_DNA"/>
</dbReference>
<reference evidence="2 3" key="1">
    <citation type="journal article" date="2014" name="BMC Genomics">
        <title>Comparative genomics of the major fungal agents of human and animal Sporotrichosis: Sporothrix schenckii and Sporothrix brasiliensis.</title>
        <authorList>
            <person name="Teixeira M.M."/>
            <person name="de Almeida L.G."/>
            <person name="Kubitschek-Barreira P."/>
            <person name="Alves F.L."/>
            <person name="Kioshima E.S."/>
            <person name="Abadio A.K."/>
            <person name="Fernandes L."/>
            <person name="Derengowski L.S."/>
            <person name="Ferreira K.S."/>
            <person name="Souza R.C."/>
            <person name="Ruiz J.C."/>
            <person name="de Andrade N.C."/>
            <person name="Paes H.C."/>
            <person name="Nicola A.M."/>
            <person name="Albuquerque P."/>
            <person name="Gerber A.L."/>
            <person name="Martins V.P."/>
            <person name="Peconick L.D."/>
            <person name="Neto A.V."/>
            <person name="Chaucanez C.B."/>
            <person name="Silva P.A."/>
            <person name="Cunha O.L."/>
            <person name="de Oliveira F.F."/>
            <person name="dos Santos T.C."/>
            <person name="Barros A.L."/>
            <person name="Soares M.A."/>
            <person name="de Oliveira L.M."/>
            <person name="Marini M.M."/>
            <person name="Villalobos-Duno H."/>
            <person name="Cunha M.M."/>
            <person name="de Hoog S."/>
            <person name="da Silveira J.F."/>
            <person name="Henrissat B."/>
            <person name="Nino-Vega G.A."/>
            <person name="Cisalpino P.S."/>
            <person name="Mora-Montes H.M."/>
            <person name="Almeida S.R."/>
            <person name="Stajich J.E."/>
            <person name="Lopes-Bezerra L.M."/>
            <person name="Vasconcelos A.T."/>
            <person name="Felipe M.S."/>
        </authorList>
    </citation>
    <scope>NUCLEOTIDE SEQUENCE [LARGE SCALE GENOMIC DNA]</scope>
    <source>
        <strain evidence="2 3">1099-18</strain>
    </source>
</reference>
<dbReference type="Proteomes" id="UP000033710">
    <property type="component" value="Unassembled WGS sequence"/>
</dbReference>
<protein>
    <submittedName>
        <fullName evidence="2">Geranylgeranyl pyrophosphate synthetase</fullName>
    </submittedName>
</protein>
<dbReference type="RefSeq" id="XP_016587022.1">
    <property type="nucleotide sequence ID" value="XM_016735827.1"/>
</dbReference>
<dbReference type="VEuPathDB" id="FungiDB:SPSK_09251"/>
<reference evidence="2 3" key="2">
    <citation type="journal article" date="2015" name="Eukaryot. Cell">
        <title>Asexual propagation of a virulent clone complex in a human and feline outbreak of sporotrichosis.</title>
        <authorList>
            <person name="Teixeira Mde M."/>
            <person name="Rodrigues A.M."/>
            <person name="Tsui C.K."/>
            <person name="de Almeida L.G."/>
            <person name="Van Diepeningen A.D."/>
            <person name="van den Ende B.G."/>
            <person name="Fernandes G.F."/>
            <person name="Kano R."/>
            <person name="Hamelin R.C."/>
            <person name="Lopes-Bezerra L.M."/>
            <person name="Vasconcelos A.T."/>
            <person name="de Hoog S."/>
            <person name="de Camargo Z.P."/>
            <person name="Felipe M.S."/>
        </authorList>
    </citation>
    <scope>NUCLEOTIDE SEQUENCE [LARGE SCALE GENOMIC DNA]</scope>
    <source>
        <strain evidence="2 3">1099-18</strain>
    </source>
</reference>
<dbReference type="PANTHER" id="PTHR35179:SF2">
    <property type="entry name" value="START DOMAIN-CONTAINING PROTEIN"/>
    <property type="match status" value="1"/>
</dbReference>
<organism evidence="2 3">
    <name type="scientific">Sporothrix schenckii 1099-18</name>
    <dbReference type="NCBI Taxonomy" id="1397361"/>
    <lineage>
        <taxon>Eukaryota</taxon>
        <taxon>Fungi</taxon>
        <taxon>Dikarya</taxon>
        <taxon>Ascomycota</taxon>
        <taxon>Pezizomycotina</taxon>
        <taxon>Sordariomycetes</taxon>
        <taxon>Sordariomycetidae</taxon>
        <taxon>Ophiostomatales</taxon>
        <taxon>Ophiostomataceae</taxon>
        <taxon>Sporothrix</taxon>
    </lineage>
</organism>
<sequence>MAPSSTIAEITSSDLEALHPSAAAKITNVKHLASYSWIEAGQPTIAVPGSPALWTAPQGPRKVKKDTGFYYIAQNAARHPDSPLEPLFRALYVEHPSFDIRSVDIVTDRNNMRKLLAFVNPRMNRYAKESFTIRVEVNKTTVVFCRTETDTTQVILPWEFRGYGNEFEKAYTTEQITGGTGHHRIISYQFGGLNFIVRYKTEGYVADANHLQSASKPASNKATAMKSDDLSGLMESLSLSQPDGPSADAAFAKPTHATTATPTKLTIQLQGQAVPPDSLIEIKTRVAHKRLAIHDVAPQLWIAQTPKLVRAYHDRGIFPKPQVEDVAADITQWEDAQQSDLRKLAALVSRIVLVTRERGGHATIQYDRTKGHKLVIRSVDQDMMLPKDLYLKWGAVDGPGKEKTPDQKDAPLDAFKDASSVPKEKPVVIKNVR</sequence>
<name>A0A0F2M840_SPOSC</name>
<feature type="region of interest" description="Disordered" evidence="1">
    <location>
        <begin position="396"/>
        <end position="433"/>
    </location>
</feature>
<accession>A0A0F2M840</accession>
<comment type="caution">
    <text evidence="2">The sequence shown here is derived from an EMBL/GenBank/DDBJ whole genome shotgun (WGS) entry which is preliminary data.</text>
</comment>
<evidence type="ECO:0000256" key="1">
    <source>
        <dbReference type="SAM" id="MobiDB-lite"/>
    </source>
</evidence>
<dbReference type="OrthoDB" id="420564at2759"/>
<feature type="compositionally biased region" description="Basic and acidic residues" evidence="1">
    <location>
        <begin position="399"/>
        <end position="427"/>
    </location>
</feature>
<dbReference type="AlphaFoldDB" id="A0A0F2M840"/>
<proteinExistence type="predicted"/>
<dbReference type="PANTHER" id="PTHR35179">
    <property type="entry name" value="PROTEIN CBG02620"/>
    <property type="match status" value="1"/>
</dbReference>
<dbReference type="GeneID" id="27671104"/>
<gene>
    <name evidence="2" type="ORF">SPSK_09251</name>
</gene>